<dbReference type="Pfam" id="PF00858">
    <property type="entry name" value="ASC"/>
    <property type="match status" value="1"/>
</dbReference>
<evidence type="ECO:0000256" key="3">
    <source>
        <dbReference type="ARBA" id="ARBA00022448"/>
    </source>
</evidence>
<sequence>MEHETDPTATSPSASATPASSTATPPQAPPQPTDKFSFIIKFSSDTQRVLQYQPNLSIVEAFGYFGGYIGIWLGFSLLSVLLNLEVQMANVFAKRMLMQKVKAAEDTVMVFRLKQRF</sequence>
<comment type="caution">
    <text evidence="15">The sequence shown here is derived from an EMBL/GenBank/DDBJ whole genome shotgun (WGS) entry which is preliminary data.</text>
</comment>
<evidence type="ECO:0000256" key="7">
    <source>
        <dbReference type="ARBA" id="ARBA00023053"/>
    </source>
</evidence>
<reference evidence="15" key="1">
    <citation type="journal article" date="2020" name="Cell">
        <title>Large-Scale Comparative Analyses of Tick Genomes Elucidate Their Genetic Diversity and Vector Capacities.</title>
        <authorList>
            <consortium name="Tick Genome and Microbiome Consortium (TIGMIC)"/>
            <person name="Jia N."/>
            <person name="Wang J."/>
            <person name="Shi W."/>
            <person name="Du L."/>
            <person name="Sun Y."/>
            <person name="Zhan W."/>
            <person name="Jiang J.F."/>
            <person name="Wang Q."/>
            <person name="Zhang B."/>
            <person name="Ji P."/>
            <person name="Bell-Sakyi L."/>
            <person name="Cui X.M."/>
            <person name="Yuan T.T."/>
            <person name="Jiang B.G."/>
            <person name="Yang W.F."/>
            <person name="Lam T.T."/>
            <person name="Chang Q.C."/>
            <person name="Ding S.J."/>
            <person name="Wang X.J."/>
            <person name="Zhu J.G."/>
            <person name="Ruan X.D."/>
            <person name="Zhao L."/>
            <person name="Wei J.T."/>
            <person name="Ye R.Z."/>
            <person name="Que T.C."/>
            <person name="Du C.H."/>
            <person name="Zhou Y.H."/>
            <person name="Cheng J.X."/>
            <person name="Dai P.F."/>
            <person name="Guo W.B."/>
            <person name="Han X.H."/>
            <person name="Huang E.J."/>
            <person name="Li L.F."/>
            <person name="Wei W."/>
            <person name="Gao Y.C."/>
            <person name="Liu J.Z."/>
            <person name="Shao H.Z."/>
            <person name="Wang X."/>
            <person name="Wang C.C."/>
            <person name="Yang T.C."/>
            <person name="Huo Q.B."/>
            <person name="Li W."/>
            <person name="Chen H.Y."/>
            <person name="Chen S.E."/>
            <person name="Zhou L.G."/>
            <person name="Ni X.B."/>
            <person name="Tian J.H."/>
            <person name="Sheng Y."/>
            <person name="Liu T."/>
            <person name="Pan Y.S."/>
            <person name="Xia L.Y."/>
            <person name="Li J."/>
            <person name="Zhao F."/>
            <person name="Cao W.C."/>
        </authorList>
    </citation>
    <scope>NUCLEOTIDE SEQUENCE</scope>
    <source>
        <strain evidence="15">Rmic-2018</strain>
    </source>
</reference>
<evidence type="ECO:0000256" key="2">
    <source>
        <dbReference type="ARBA" id="ARBA00007193"/>
    </source>
</evidence>
<dbReference type="GO" id="GO:0005272">
    <property type="term" value="F:sodium channel activity"/>
    <property type="evidence" value="ECO:0007669"/>
    <property type="project" value="UniProtKB-KW"/>
</dbReference>
<dbReference type="InterPro" id="IPR001873">
    <property type="entry name" value="ENaC"/>
</dbReference>
<evidence type="ECO:0000256" key="9">
    <source>
        <dbReference type="ARBA" id="ARBA00023136"/>
    </source>
</evidence>
<comment type="similarity">
    <text evidence="2 12">Belongs to the amiloride-sensitive sodium channel (TC 1.A.6) family.</text>
</comment>
<evidence type="ECO:0000256" key="12">
    <source>
        <dbReference type="RuleBase" id="RU000679"/>
    </source>
</evidence>
<keyword evidence="3 12" id="KW-0813">Transport</keyword>
<name>A0A9J6EJR2_RHIMP</name>
<evidence type="ECO:0000256" key="4">
    <source>
        <dbReference type="ARBA" id="ARBA00022461"/>
    </source>
</evidence>
<evidence type="ECO:0000256" key="13">
    <source>
        <dbReference type="SAM" id="MobiDB-lite"/>
    </source>
</evidence>
<feature type="region of interest" description="Disordered" evidence="13">
    <location>
        <begin position="1"/>
        <end position="33"/>
    </location>
</feature>
<evidence type="ECO:0000256" key="8">
    <source>
        <dbReference type="ARBA" id="ARBA00023065"/>
    </source>
</evidence>
<gene>
    <name evidence="15" type="ORF">HPB51_023353</name>
</gene>
<keyword evidence="8 12" id="KW-0406">Ion transport</keyword>
<evidence type="ECO:0000256" key="5">
    <source>
        <dbReference type="ARBA" id="ARBA00022692"/>
    </source>
</evidence>
<dbReference type="GO" id="GO:0016020">
    <property type="term" value="C:membrane"/>
    <property type="evidence" value="ECO:0007669"/>
    <property type="project" value="UniProtKB-SubCell"/>
</dbReference>
<protein>
    <submittedName>
        <fullName evidence="15">Uncharacterized protein</fullName>
    </submittedName>
</protein>
<keyword evidence="7" id="KW-0915">Sodium</keyword>
<keyword evidence="5 12" id="KW-0812">Transmembrane</keyword>
<evidence type="ECO:0000256" key="10">
    <source>
        <dbReference type="ARBA" id="ARBA00023201"/>
    </source>
</evidence>
<dbReference type="Gene3D" id="1.10.287.770">
    <property type="entry name" value="YojJ-like"/>
    <property type="match status" value="1"/>
</dbReference>
<dbReference type="AlphaFoldDB" id="A0A9J6EJR2"/>
<keyword evidence="6 14" id="KW-1133">Transmembrane helix</keyword>
<evidence type="ECO:0000313" key="15">
    <source>
        <dbReference type="EMBL" id="KAH8034349.1"/>
    </source>
</evidence>
<evidence type="ECO:0000256" key="1">
    <source>
        <dbReference type="ARBA" id="ARBA00004141"/>
    </source>
</evidence>
<keyword evidence="11 12" id="KW-0407">Ion channel</keyword>
<feature type="compositionally biased region" description="Low complexity" evidence="13">
    <location>
        <begin position="7"/>
        <end position="25"/>
    </location>
</feature>
<organism evidence="15 16">
    <name type="scientific">Rhipicephalus microplus</name>
    <name type="common">Cattle tick</name>
    <name type="synonym">Boophilus microplus</name>
    <dbReference type="NCBI Taxonomy" id="6941"/>
    <lineage>
        <taxon>Eukaryota</taxon>
        <taxon>Metazoa</taxon>
        <taxon>Ecdysozoa</taxon>
        <taxon>Arthropoda</taxon>
        <taxon>Chelicerata</taxon>
        <taxon>Arachnida</taxon>
        <taxon>Acari</taxon>
        <taxon>Parasitiformes</taxon>
        <taxon>Ixodida</taxon>
        <taxon>Ixodoidea</taxon>
        <taxon>Ixodidae</taxon>
        <taxon>Rhipicephalinae</taxon>
        <taxon>Rhipicephalus</taxon>
        <taxon>Boophilus</taxon>
    </lineage>
</organism>
<evidence type="ECO:0000256" key="11">
    <source>
        <dbReference type="ARBA" id="ARBA00023303"/>
    </source>
</evidence>
<keyword evidence="4 12" id="KW-0894">Sodium channel</keyword>
<evidence type="ECO:0000256" key="6">
    <source>
        <dbReference type="ARBA" id="ARBA00022989"/>
    </source>
</evidence>
<evidence type="ECO:0000256" key="14">
    <source>
        <dbReference type="SAM" id="Phobius"/>
    </source>
</evidence>
<keyword evidence="16" id="KW-1185">Reference proteome</keyword>
<keyword evidence="10 12" id="KW-0739">Sodium transport</keyword>
<accession>A0A9J6EJR2</accession>
<feature type="transmembrane region" description="Helical" evidence="14">
    <location>
        <begin position="62"/>
        <end position="86"/>
    </location>
</feature>
<comment type="subcellular location">
    <subcellularLocation>
        <location evidence="1">Membrane</location>
        <topology evidence="1">Multi-pass membrane protein</topology>
    </subcellularLocation>
</comment>
<dbReference type="EMBL" id="JABSTU010000004">
    <property type="protein sequence ID" value="KAH8034349.1"/>
    <property type="molecule type" value="Genomic_DNA"/>
</dbReference>
<keyword evidence="9 14" id="KW-0472">Membrane</keyword>
<dbReference type="Proteomes" id="UP000821866">
    <property type="component" value="Chromosome 2"/>
</dbReference>
<reference evidence="15" key="2">
    <citation type="submission" date="2021-09" db="EMBL/GenBank/DDBJ databases">
        <authorList>
            <person name="Jia N."/>
            <person name="Wang J."/>
            <person name="Shi W."/>
            <person name="Du L."/>
            <person name="Sun Y."/>
            <person name="Zhan W."/>
            <person name="Jiang J."/>
            <person name="Wang Q."/>
            <person name="Zhang B."/>
            <person name="Ji P."/>
            <person name="Sakyi L.B."/>
            <person name="Cui X."/>
            <person name="Yuan T."/>
            <person name="Jiang B."/>
            <person name="Yang W."/>
            <person name="Lam T.T.-Y."/>
            <person name="Chang Q."/>
            <person name="Ding S."/>
            <person name="Wang X."/>
            <person name="Zhu J."/>
            <person name="Ruan X."/>
            <person name="Zhao L."/>
            <person name="Wei J."/>
            <person name="Que T."/>
            <person name="Du C."/>
            <person name="Cheng J."/>
            <person name="Dai P."/>
            <person name="Han X."/>
            <person name="Huang E."/>
            <person name="Gao Y."/>
            <person name="Liu J."/>
            <person name="Shao H."/>
            <person name="Ye R."/>
            <person name="Li L."/>
            <person name="Wei W."/>
            <person name="Wang X."/>
            <person name="Wang C."/>
            <person name="Huo Q."/>
            <person name="Li W."/>
            <person name="Guo W."/>
            <person name="Chen H."/>
            <person name="Chen S."/>
            <person name="Zhou L."/>
            <person name="Zhou L."/>
            <person name="Ni X."/>
            <person name="Tian J."/>
            <person name="Zhou Y."/>
            <person name="Sheng Y."/>
            <person name="Liu T."/>
            <person name="Pan Y."/>
            <person name="Xia L."/>
            <person name="Li J."/>
            <person name="Zhao F."/>
            <person name="Cao W."/>
        </authorList>
    </citation>
    <scope>NUCLEOTIDE SEQUENCE</scope>
    <source>
        <strain evidence="15">Rmic-2018</strain>
        <tissue evidence="15">Larvae</tissue>
    </source>
</reference>
<evidence type="ECO:0000313" key="16">
    <source>
        <dbReference type="Proteomes" id="UP000821866"/>
    </source>
</evidence>
<proteinExistence type="inferred from homology"/>